<organism evidence="1 2">
    <name type="scientific">Pseudomonas fluorescens</name>
    <dbReference type="NCBI Taxonomy" id="294"/>
    <lineage>
        <taxon>Bacteria</taxon>
        <taxon>Pseudomonadati</taxon>
        <taxon>Pseudomonadota</taxon>
        <taxon>Gammaproteobacteria</taxon>
        <taxon>Pseudomonadales</taxon>
        <taxon>Pseudomonadaceae</taxon>
        <taxon>Pseudomonas</taxon>
    </lineage>
</organism>
<evidence type="ECO:0000313" key="1">
    <source>
        <dbReference type="EMBL" id="KIP91427.1"/>
    </source>
</evidence>
<dbReference type="Proteomes" id="UP000032086">
    <property type="component" value="Unassembled WGS sequence"/>
</dbReference>
<accession>A0AAE2ATW5</accession>
<proteinExistence type="predicted"/>
<evidence type="ECO:0000313" key="2">
    <source>
        <dbReference type="Proteomes" id="UP000032086"/>
    </source>
</evidence>
<dbReference type="AlphaFoldDB" id="A0AAE2ATW5"/>
<sequence length="61" mass="7018">MPGEAVGVIWLVRAGAYTLIMPQVRLFPLNLEEPRCRALRVADHLARKSFEFFLSDKIIYV</sequence>
<comment type="caution">
    <text evidence="1">The sequence shown here is derived from an EMBL/GenBank/DDBJ whole genome shotgun (WGS) entry which is preliminary data.</text>
</comment>
<reference evidence="1 2" key="1">
    <citation type="submission" date="2014-12" db="EMBL/GenBank/DDBJ databases">
        <title>16Stimator: statistical estimation of ribosomal gene copy numbers from draft genome assemblies.</title>
        <authorList>
            <person name="Perisin M.A."/>
            <person name="Vetter M."/>
            <person name="Gilbert J.A."/>
            <person name="Bergelson J."/>
        </authorList>
    </citation>
    <scope>NUCLEOTIDE SEQUENCE [LARGE SCALE GENOMIC DNA]</scope>
    <source>
        <strain evidence="1 2">MEP34</strain>
    </source>
</reference>
<dbReference type="EMBL" id="JXQY01000024">
    <property type="protein sequence ID" value="KIP91427.1"/>
    <property type="molecule type" value="Genomic_DNA"/>
</dbReference>
<name>A0AAE2ATW5_PSEFL</name>
<protein>
    <submittedName>
        <fullName evidence="1">Uncharacterized protein</fullName>
    </submittedName>
</protein>
<gene>
    <name evidence="1" type="ORF">RU10_19315</name>
</gene>